<dbReference type="RefSeq" id="XP_040775682.1">
    <property type="nucleotide sequence ID" value="XM_040925368.1"/>
</dbReference>
<comment type="caution">
    <text evidence="2">The sequence shown here is derived from an EMBL/GenBank/DDBJ whole genome shotgun (WGS) entry which is preliminary data.</text>
</comment>
<dbReference type="AlphaFoldDB" id="A0A9P5CP22"/>
<dbReference type="InterPro" id="IPR013087">
    <property type="entry name" value="Znf_C2H2_type"/>
</dbReference>
<keyword evidence="3" id="KW-1185">Reference proteome</keyword>
<dbReference type="GeneID" id="63842497"/>
<name>A0A9P5CP22_CRYP1</name>
<organism evidence="2 3">
    <name type="scientific">Cryphonectria parasitica (strain ATCC 38755 / EP155)</name>
    <dbReference type="NCBI Taxonomy" id="660469"/>
    <lineage>
        <taxon>Eukaryota</taxon>
        <taxon>Fungi</taxon>
        <taxon>Dikarya</taxon>
        <taxon>Ascomycota</taxon>
        <taxon>Pezizomycotina</taxon>
        <taxon>Sordariomycetes</taxon>
        <taxon>Sordariomycetidae</taxon>
        <taxon>Diaporthales</taxon>
        <taxon>Cryphonectriaceae</taxon>
        <taxon>Cryphonectria-Endothia species complex</taxon>
        <taxon>Cryphonectria</taxon>
    </lineage>
</organism>
<dbReference type="OrthoDB" id="2687452at2759"/>
<protein>
    <recommendedName>
        <fullName evidence="1">C2H2-type domain-containing protein</fullName>
    </recommendedName>
</protein>
<dbReference type="Proteomes" id="UP000803844">
    <property type="component" value="Unassembled WGS sequence"/>
</dbReference>
<accession>A0A9P5CP22</accession>
<feature type="domain" description="C2H2-type" evidence="1">
    <location>
        <begin position="83"/>
        <end position="109"/>
    </location>
</feature>
<dbReference type="EMBL" id="MU032348">
    <property type="protein sequence ID" value="KAF3764721.1"/>
    <property type="molecule type" value="Genomic_DNA"/>
</dbReference>
<reference evidence="2" key="1">
    <citation type="journal article" date="2020" name="Phytopathology">
        <title>Genome sequence of the chestnut blight fungus Cryphonectria parasitica EP155: A fundamental resource for an archetypical invasive plant pathogen.</title>
        <authorList>
            <person name="Crouch J.A."/>
            <person name="Dawe A."/>
            <person name="Aerts A."/>
            <person name="Barry K."/>
            <person name="Churchill A.C.L."/>
            <person name="Grimwood J."/>
            <person name="Hillman B."/>
            <person name="Milgroom M.G."/>
            <person name="Pangilinan J."/>
            <person name="Smith M."/>
            <person name="Salamov A."/>
            <person name="Schmutz J."/>
            <person name="Yadav J."/>
            <person name="Grigoriev I.V."/>
            <person name="Nuss D."/>
        </authorList>
    </citation>
    <scope>NUCLEOTIDE SEQUENCE</scope>
    <source>
        <strain evidence="2">EP155</strain>
    </source>
</reference>
<proteinExistence type="predicted"/>
<evidence type="ECO:0000313" key="2">
    <source>
        <dbReference type="EMBL" id="KAF3764721.1"/>
    </source>
</evidence>
<dbReference type="SMART" id="SM00355">
    <property type="entry name" value="ZnF_C2H2"/>
    <property type="match status" value="2"/>
</dbReference>
<evidence type="ECO:0000313" key="3">
    <source>
        <dbReference type="Proteomes" id="UP000803844"/>
    </source>
</evidence>
<gene>
    <name evidence="2" type="ORF">M406DRAFT_70757</name>
</gene>
<feature type="domain" description="C2H2-type" evidence="1">
    <location>
        <begin position="41"/>
        <end position="67"/>
    </location>
</feature>
<evidence type="ECO:0000259" key="1">
    <source>
        <dbReference type="SMART" id="SM00355"/>
    </source>
</evidence>
<sequence length="157" mass="17752">MEDKWASGWLGPRPTSSPSSILPSYRASLLENNLVPPQYTLTCTVPGCSSAPFMRAASLQRHVAQYHQTTEQPQQGPVAQTEYPCLFAGCLVAPFKRFADLDRHTKHVHSPKSLQTSRYCDWSKGKDFQDTAGDSPFTRKDHFKAHRRDYQLEPLQS</sequence>